<feature type="signal peptide" evidence="1">
    <location>
        <begin position="1"/>
        <end position="32"/>
    </location>
</feature>
<evidence type="ECO:0000313" key="3">
    <source>
        <dbReference type="Proteomes" id="UP000007881"/>
    </source>
</evidence>
<protein>
    <submittedName>
        <fullName evidence="2">Uncharacterized protein</fullName>
    </submittedName>
</protein>
<dbReference type="SUPFAM" id="SSF48371">
    <property type="entry name" value="ARM repeat"/>
    <property type="match status" value="1"/>
</dbReference>
<dbReference type="EMBL" id="AP012338">
    <property type="protein sequence ID" value="BAM04358.1"/>
    <property type="molecule type" value="Genomic_DNA"/>
</dbReference>
<evidence type="ECO:0000256" key="1">
    <source>
        <dbReference type="SAM" id="SignalP"/>
    </source>
</evidence>
<dbReference type="SMART" id="SM00567">
    <property type="entry name" value="EZ_HEAT"/>
    <property type="match status" value="2"/>
</dbReference>
<accession>I0IGH0</accession>
<name>I0IGH0_PHYMF</name>
<evidence type="ECO:0000313" key="2">
    <source>
        <dbReference type="EMBL" id="BAM04358.1"/>
    </source>
</evidence>
<reference evidence="2 3" key="1">
    <citation type="submission" date="2012-02" db="EMBL/GenBank/DDBJ databases">
        <title>Complete genome sequence of Phycisphaera mikurensis NBRC 102666.</title>
        <authorList>
            <person name="Ankai A."/>
            <person name="Hosoyama A."/>
            <person name="Terui Y."/>
            <person name="Sekine M."/>
            <person name="Fukai R."/>
            <person name="Kato Y."/>
            <person name="Nakamura S."/>
            <person name="Yamada-Narita S."/>
            <person name="Kawakoshi A."/>
            <person name="Fukunaga Y."/>
            <person name="Yamazaki S."/>
            <person name="Fujita N."/>
        </authorList>
    </citation>
    <scope>NUCLEOTIDE SEQUENCE [LARGE SCALE GENOMIC DNA]</scope>
    <source>
        <strain evidence="3">NBRC 102666 / KCTC 22515 / FYK2301M01</strain>
    </source>
</reference>
<gene>
    <name evidence="2" type="ordered locus">PSMK_21990</name>
</gene>
<dbReference type="HOGENOM" id="CLU_380754_0_0_0"/>
<proteinExistence type="predicted"/>
<keyword evidence="1" id="KW-0732">Signal</keyword>
<dbReference type="Proteomes" id="UP000007881">
    <property type="component" value="Chromosome"/>
</dbReference>
<dbReference type="InterPro" id="IPR004155">
    <property type="entry name" value="PBS_lyase_HEAT"/>
</dbReference>
<dbReference type="Gene3D" id="1.25.10.10">
    <property type="entry name" value="Leucine-rich Repeat Variant"/>
    <property type="match status" value="2"/>
</dbReference>
<dbReference type="KEGG" id="phm:PSMK_21990"/>
<organism evidence="2 3">
    <name type="scientific">Phycisphaera mikurensis (strain NBRC 102666 / KCTC 22515 / FYK2301M01)</name>
    <dbReference type="NCBI Taxonomy" id="1142394"/>
    <lineage>
        <taxon>Bacteria</taxon>
        <taxon>Pseudomonadati</taxon>
        <taxon>Planctomycetota</taxon>
        <taxon>Phycisphaerae</taxon>
        <taxon>Phycisphaerales</taxon>
        <taxon>Phycisphaeraceae</taxon>
        <taxon>Phycisphaera</taxon>
    </lineage>
</organism>
<dbReference type="InterPro" id="IPR011989">
    <property type="entry name" value="ARM-like"/>
</dbReference>
<dbReference type="Pfam" id="PF13646">
    <property type="entry name" value="HEAT_2"/>
    <property type="match status" value="1"/>
</dbReference>
<sequence length="727" mass="73596">MHPALAPARRALLCGLLAAAPLGVLTGPEACAQDAAAAVDPEAERLWNDFSHYVLIARPGLAATAADALLKLDDAAVLAAVEADDRSSRRVFERAAGMGDTAPVAARLEEKIASAARAQARDPERIRAEVDGLGNSQRAFATGVDRLTAAGAYAAPELLSRLRDPQASDLHPYILEAMQAIGQPLVAPLSVALPELPPVPQGQVARVLAEIGYPEALPALQATALAPDGDGDARRRAARAFASIAASAGVSTSTLPAPLYTGLGNAAYALGARGEMPPGFDPVSGTGAVWVWSDPVGLVPIEVPGPLYADALARAAATLALGIDATHTPALTLFLSADLRSGITARQQLGGAADPSRDDDLKPADYYLSLAGPERARDVLRRALQDGDAGLALAAIDGFAGTSDAGSLAPLADALDAPDRRVRFAAASALAAARPTEGFSGDRAVVPTLAAAVRRDGQRYAVVIASDEGVRSTLADAASSAGYEPLLGGSLAEVQPQVEQVPGVDLILARGSADDISGLASATRGLPVLGGAPIVAYASAADQVALEGRFGPSSRVTSVVGDIDSDSMQAAGRAAIERSGGEPVAGPEAEAQALEALRLIRELALDGSTVLDADAALPAVTAALEDGREAVATAAGEAAATLDDRSAQSALADAALRASGAVQVAHLHALAASAVRHGNLLSADFGDRLLDLVKNSDGDTALAASRAHGALTLPTEHAVELILAASR</sequence>
<dbReference type="AlphaFoldDB" id="I0IGH0"/>
<feature type="chain" id="PRO_5003629667" evidence="1">
    <location>
        <begin position="33"/>
        <end position="727"/>
    </location>
</feature>
<keyword evidence="3" id="KW-1185">Reference proteome</keyword>
<dbReference type="STRING" id="1142394.PSMK_21990"/>
<dbReference type="InterPro" id="IPR016024">
    <property type="entry name" value="ARM-type_fold"/>
</dbReference>